<proteinExistence type="predicted"/>
<reference evidence="2" key="1">
    <citation type="journal article" date="2019" name="Int. J. Syst. Evol. Microbiol.">
        <title>The Global Catalogue of Microorganisms (GCM) 10K type strain sequencing project: providing services to taxonomists for standard genome sequencing and annotation.</title>
        <authorList>
            <consortium name="The Broad Institute Genomics Platform"/>
            <consortium name="The Broad Institute Genome Sequencing Center for Infectious Disease"/>
            <person name="Wu L."/>
            <person name="Ma J."/>
        </authorList>
    </citation>
    <scope>NUCLEOTIDE SEQUENCE [LARGE SCALE GENOMIC DNA]</scope>
    <source>
        <strain evidence="2">KCTC 32255</strain>
    </source>
</reference>
<evidence type="ECO:0008006" key="3">
    <source>
        <dbReference type="Google" id="ProtNLM"/>
    </source>
</evidence>
<name>A0ABW2C2B6_9PSEU</name>
<protein>
    <recommendedName>
        <fullName evidence="3">CBS domain-containing protein</fullName>
    </recommendedName>
</protein>
<evidence type="ECO:0000313" key="1">
    <source>
        <dbReference type="EMBL" id="MFC6869078.1"/>
    </source>
</evidence>
<keyword evidence="2" id="KW-1185">Reference proteome</keyword>
<comment type="caution">
    <text evidence="1">The sequence shown here is derived from an EMBL/GenBank/DDBJ whole genome shotgun (WGS) entry which is preliminary data.</text>
</comment>
<accession>A0ABW2C2B6</accession>
<dbReference type="EMBL" id="JBHSXX010000001">
    <property type="protein sequence ID" value="MFC6869078.1"/>
    <property type="molecule type" value="Genomic_DNA"/>
</dbReference>
<organism evidence="1 2">
    <name type="scientific">Haloechinothrix salitolerans</name>
    <dbReference type="NCBI Taxonomy" id="926830"/>
    <lineage>
        <taxon>Bacteria</taxon>
        <taxon>Bacillati</taxon>
        <taxon>Actinomycetota</taxon>
        <taxon>Actinomycetes</taxon>
        <taxon>Pseudonocardiales</taxon>
        <taxon>Pseudonocardiaceae</taxon>
        <taxon>Haloechinothrix</taxon>
    </lineage>
</organism>
<evidence type="ECO:0000313" key="2">
    <source>
        <dbReference type="Proteomes" id="UP001596337"/>
    </source>
</evidence>
<sequence length="70" mass="7451">MVSPIVFDVMATPLQEIGPDAPLALAARRLVNEKVRRLLAHASDVDGASHTGERVVGVDQEHRVLGVVLG</sequence>
<gene>
    <name evidence="1" type="ORF">ACFQGD_18190</name>
</gene>
<dbReference type="RefSeq" id="WP_345393194.1">
    <property type="nucleotide sequence ID" value="NZ_BAABLA010000018.1"/>
</dbReference>
<dbReference type="Proteomes" id="UP001596337">
    <property type="component" value="Unassembled WGS sequence"/>
</dbReference>